<feature type="domain" description="G-protein coupled receptors family 1 profile" evidence="6">
    <location>
        <begin position="26"/>
        <end position="139"/>
    </location>
</feature>
<dbReference type="Proteomes" id="UP000278627">
    <property type="component" value="Unassembled WGS sequence"/>
</dbReference>
<feature type="transmembrane region" description="Helical" evidence="5">
    <location>
        <begin position="208"/>
        <end position="229"/>
    </location>
</feature>
<dbReference type="CDD" id="cd00637">
    <property type="entry name" value="7tm_classA_rhodopsin-like"/>
    <property type="match status" value="1"/>
</dbReference>
<feature type="transmembrane region" description="Helical" evidence="5">
    <location>
        <begin position="12"/>
        <end position="33"/>
    </location>
</feature>
<evidence type="ECO:0000256" key="3">
    <source>
        <dbReference type="ARBA" id="ARBA00022989"/>
    </source>
</evidence>
<evidence type="ECO:0000256" key="5">
    <source>
        <dbReference type="SAM" id="Phobius"/>
    </source>
</evidence>
<organism evidence="9">
    <name type="scientific">Brugia pahangi</name>
    <name type="common">Filarial nematode worm</name>
    <dbReference type="NCBI Taxonomy" id="6280"/>
    <lineage>
        <taxon>Eukaryota</taxon>
        <taxon>Metazoa</taxon>
        <taxon>Ecdysozoa</taxon>
        <taxon>Nematoda</taxon>
        <taxon>Chromadorea</taxon>
        <taxon>Rhabditida</taxon>
        <taxon>Spirurina</taxon>
        <taxon>Spiruromorpha</taxon>
        <taxon>Filarioidea</taxon>
        <taxon>Onchocercidae</taxon>
        <taxon>Brugia</taxon>
    </lineage>
</organism>
<accession>A0A0N4TMD7</accession>
<dbReference type="PROSITE" id="PS00237">
    <property type="entry name" value="G_PROTEIN_RECEP_F1_1"/>
    <property type="match status" value="1"/>
</dbReference>
<dbReference type="AlphaFoldDB" id="A0A0N4TMD7"/>
<keyword evidence="4 5" id="KW-0472">Membrane</keyword>
<gene>
    <name evidence="7" type="ORF">BPAG_LOCUS9563</name>
</gene>
<name>A0A0N4TMD7_BRUPA</name>
<keyword evidence="2 5" id="KW-0812">Transmembrane</keyword>
<feature type="transmembrane region" description="Helical" evidence="5">
    <location>
        <begin position="241"/>
        <end position="261"/>
    </location>
</feature>
<sequence>MEKKKMNNLTVVAVLMVPLLILGMFGNLNLVYATWKFKELRNRNSILLAIIAFLDFISEIHEWKKAIEIFLNKALMKRITCYHSLFLYCYSFNMSSVAILFLAIDRFIAVRSPLKYRTARSAPFIALAIGTGFTYSTLFLVEPCDQTMAYSPILMEIWNYGSVSIAMAVFIINVIDYYLLRNVGKQREIHERDYAAYQRQNQFTTSMLITMVANCLTSLLSAFALFVVNLLPVSTETTGGISSYLCLLLLFNYGNNYYILFWRSHTYRTKFLEQLHLIRCGATVGFTERIATITKKHKWFHR</sequence>
<keyword evidence="8" id="KW-1185">Reference proteome</keyword>
<dbReference type="WBParaSite" id="BPAG_0000960101-mRNA-1">
    <property type="protein sequence ID" value="BPAG_0000960101-mRNA-1"/>
    <property type="gene ID" value="BPAG_0000960101"/>
</dbReference>
<proteinExistence type="predicted"/>
<evidence type="ECO:0000259" key="6">
    <source>
        <dbReference type="PROSITE" id="PS50262"/>
    </source>
</evidence>
<dbReference type="EMBL" id="UZAD01013159">
    <property type="protein sequence ID" value="VDN90749.1"/>
    <property type="molecule type" value="Genomic_DNA"/>
</dbReference>
<dbReference type="STRING" id="6280.A0A0N4TMD7"/>
<dbReference type="InterPro" id="IPR047130">
    <property type="entry name" value="7TM_GPCR_Srsx_nematod"/>
</dbReference>
<feature type="transmembrane region" description="Helical" evidence="5">
    <location>
        <begin position="45"/>
        <end position="63"/>
    </location>
</feature>
<dbReference type="Pfam" id="PF10320">
    <property type="entry name" value="7TM_GPCR_Srsx"/>
    <property type="match status" value="1"/>
</dbReference>
<evidence type="ECO:0000313" key="9">
    <source>
        <dbReference type="WBParaSite" id="BPAG_0000960101-mRNA-1"/>
    </source>
</evidence>
<feature type="transmembrane region" description="Helical" evidence="5">
    <location>
        <begin position="161"/>
        <end position="180"/>
    </location>
</feature>
<reference evidence="7 8" key="2">
    <citation type="submission" date="2018-11" db="EMBL/GenBank/DDBJ databases">
        <authorList>
            <consortium name="Pathogen Informatics"/>
        </authorList>
    </citation>
    <scope>NUCLEOTIDE SEQUENCE [LARGE SCALE GENOMIC DNA]</scope>
</reference>
<evidence type="ECO:0000313" key="8">
    <source>
        <dbReference type="Proteomes" id="UP000278627"/>
    </source>
</evidence>
<feature type="transmembrane region" description="Helical" evidence="5">
    <location>
        <begin position="124"/>
        <end position="141"/>
    </location>
</feature>
<dbReference type="InterPro" id="IPR017452">
    <property type="entry name" value="GPCR_Rhodpsn_7TM"/>
</dbReference>
<reference evidence="9" key="1">
    <citation type="submission" date="2017-02" db="UniProtKB">
        <authorList>
            <consortium name="WormBaseParasite"/>
        </authorList>
    </citation>
    <scope>IDENTIFICATION</scope>
</reference>
<evidence type="ECO:0000313" key="7">
    <source>
        <dbReference type="EMBL" id="VDN90749.1"/>
    </source>
</evidence>
<dbReference type="SUPFAM" id="SSF81321">
    <property type="entry name" value="Family A G protein-coupled receptor-like"/>
    <property type="match status" value="1"/>
</dbReference>
<feature type="transmembrane region" description="Helical" evidence="5">
    <location>
        <begin position="83"/>
        <end position="104"/>
    </location>
</feature>
<evidence type="ECO:0000256" key="4">
    <source>
        <dbReference type="ARBA" id="ARBA00023136"/>
    </source>
</evidence>
<dbReference type="GO" id="GO:0016020">
    <property type="term" value="C:membrane"/>
    <property type="evidence" value="ECO:0007669"/>
    <property type="project" value="UniProtKB-SubCell"/>
</dbReference>
<evidence type="ECO:0000256" key="1">
    <source>
        <dbReference type="ARBA" id="ARBA00004370"/>
    </source>
</evidence>
<dbReference type="SMART" id="SM01381">
    <property type="entry name" value="7TM_GPCR_Srsx"/>
    <property type="match status" value="1"/>
</dbReference>
<dbReference type="PROSITE" id="PS50262">
    <property type="entry name" value="G_PROTEIN_RECEP_F1_2"/>
    <property type="match status" value="1"/>
</dbReference>
<protein>
    <submittedName>
        <fullName evidence="9">G_PROTEIN_RECEP_F1_2 domain-containing protein</fullName>
    </submittedName>
</protein>
<evidence type="ECO:0000256" key="2">
    <source>
        <dbReference type="ARBA" id="ARBA00022692"/>
    </source>
</evidence>
<dbReference type="PANTHER" id="PTHR23360:SF37">
    <property type="entry name" value="G-PROTEIN COUPLED RECEPTORS FAMILY 1 PROFILE DOMAIN-CONTAINING PROTEIN"/>
    <property type="match status" value="1"/>
</dbReference>
<dbReference type="InterPro" id="IPR019424">
    <property type="entry name" value="7TM_GPCR_Srsx"/>
</dbReference>
<dbReference type="Gene3D" id="1.20.1070.10">
    <property type="entry name" value="Rhodopsin 7-helix transmembrane proteins"/>
    <property type="match status" value="1"/>
</dbReference>
<dbReference type="GO" id="GO:0004930">
    <property type="term" value="F:G protein-coupled receptor activity"/>
    <property type="evidence" value="ECO:0007669"/>
    <property type="project" value="InterPro"/>
</dbReference>
<dbReference type="PANTHER" id="PTHR23360">
    <property type="entry name" value="G-PROTEIN COUPLED RECEPTORS FAMILY 1 PROFILE DOMAIN-CONTAINING PROTEIN-RELATED"/>
    <property type="match status" value="1"/>
</dbReference>
<dbReference type="InterPro" id="IPR000276">
    <property type="entry name" value="GPCR_Rhodpsn"/>
</dbReference>
<keyword evidence="3 5" id="KW-1133">Transmembrane helix</keyword>
<comment type="subcellular location">
    <subcellularLocation>
        <location evidence="1">Membrane</location>
    </subcellularLocation>
</comment>